<reference evidence="5" key="1">
    <citation type="journal article" date="2019" name="Int. J. Syst. Evol. Microbiol.">
        <title>The Global Catalogue of Microorganisms (GCM) 10K type strain sequencing project: providing services to taxonomists for standard genome sequencing and annotation.</title>
        <authorList>
            <consortium name="The Broad Institute Genomics Platform"/>
            <consortium name="The Broad Institute Genome Sequencing Center for Infectious Disease"/>
            <person name="Wu L."/>
            <person name="Ma J."/>
        </authorList>
    </citation>
    <scope>NUCLEOTIDE SEQUENCE [LARGE SCALE GENOMIC DNA]</scope>
    <source>
        <strain evidence="5">CCUG 59685</strain>
    </source>
</reference>
<feature type="signal peptide" evidence="2">
    <location>
        <begin position="1"/>
        <end position="19"/>
    </location>
</feature>
<protein>
    <submittedName>
        <fullName evidence="4">DUF4124 domain-containing protein</fullName>
    </submittedName>
</protein>
<dbReference type="Pfam" id="PF13511">
    <property type="entry name" value="DUF4124"/>
    <property type="match status" value="1"/>
</dbReference>
<dbReference type="RefSeq" id="WP_275355541.1">
    <property type="nucleotide sequence ID" value="NZ_JBHTJW010000002.1"/>
</dbReference>
<feature type="region of interest" description="Disordered" evidence="1">
    <location>
        <begin position="40"/>
        <end position="99"/>
    </location>
</feature>
<accession>A0ABW3GIR3</accession>
<keyword evidence="5" id="KW-1185">Reference proteome</keyword>
<feature type="compositionally biased region" description="Basic and acidic residues" evidence="1">
    <location>
        <begin position="90"/>
        <end position="99"/>
    </location>
</feature>
<dbReference type="InterPro" id="IPR025392">
    <property type="entry name" value="DUF4124"/>
</dbReference>
<gene>
    <name evidence="4" type="ORF">ACFQ1T_09095</name>
</gene>
<proteinExistence type="predicted"/>
<keyword evidence="2" id="KW-0732">Signal</keyword>
<evidence type="ECO:0000313" key="4">
    <source>
        <dbReference type="EMBL" id="MFD0929932.1"/>
    </source>
</evidence>
<evidence type="ECO:0000256" key="2">
    <source>
        <dbReference type="SAM" id="SignalP"/>
    </source>
</evidence>
<feature type="domain" description="DUF4124" evidence="3">
    <location>
        <begin position="12"/>
        <end position="57"/>
    </location>
</feature>
<organism evidence="4 5">
    <name type="scientific">Methylophilus glucosoxydans</name>
    <dbReference type="NCBI Taxonomy" id="752553"/>
    <lineage>
        <taxon>Bacteria</taxon>
        <taxon>Pseudomonadati</taxon>
        <taxon>Pseudomonadota</taxon>
        <taxon>Betaproteobacteria</taxon>
        <taxon>Nitrosomonadales</taxon>
        <taxon>Methylophilaceae</taxon>
        <taxon>Methylophilus</taxon>
    </lineage>
</organism>
<evidence type="ECO:0000313" key="5">
    <source>
        <dbReference type="Proteomes" id="UP001597106"/>
    </source>
</evidence>
<evidence type="ECO:0000259" key="3">
    <source>
        <dbReference type="Pfam" id="PF13511"/>
    </source>
</evidence>
<dbReference type="EMBL" id="JBHTJW010000002">
    <property type="protein sequence ID" value="MFD0929932.1"/>
    <property type="molecule type" value="Genomic_DNA"/>
</dbReference>
<comment type="caution">
    <text evidence="4">The sequence shown here is derived from an EMBL/GenBank/DDBJ whole genome shotgun (WGS) entry which is preliminary data.</text>
</comment>
<dbReference type="Proteomes" id="UP001597106">
    <property type="component" value="Unassembled WGS sequence"/>
</dbReference>
<sequence>MTLRWMLMLGLCWAMQAAAEIYKWRDEKGIMNYSDTPPVAGPSTQKIKATTVPADTPLTRSDAYSREQMNPAKQKMPENSAGQNASPEAEALKAMEARQKAQNCAAARSNYRNYAVGGRMQNVNENGQREYLSDEQIRQGLAAAQQEIDENCPPE</sequence>
<feature type="chain" id="PRO_5045772117" evidence="2">
    <location>
        <begin position="20"/>
        <end position="155"/>
    </location>
</feature>
<name>A0ABW3GIR3_9PROT</name>
<evidence type="ECO:0000256" key="1">
    <source>
        <dbReference type="SAM" id="MobiDB-lite"/>
    </source>
</evidence>